<evidence type="ECO:0000259" key="1">
    <source>
        <dbReference type="Pfam" id="PF13712"/>
    </source>
</evidence>
<sequence length="296" mass="33770">MISIIICSRTAKINETLKTNIEKTIGTEYEIIAIDNSANKLSIFEAYNIGVSKSNGSILCFMHDDILFHTQNWGVKVDRHFDNQNIGAIGIAGSPYAPNMPGSWWGGDLINQQLLVKENSSLRLSTKISDGIEAVSKPVAVLDGIWLCIRKSIFDKIKFDSDNFKGYHIYDIDICLQIFKLKYELYCVFDIHIEHISMGDVNDQWIKNALALKKKWKKTLPVQVVKLTKTEMLDTEFKTLKEFSQILIANNYSPKYSYNLALKEIFQSKFGISAYKETAYFLLKYIKSTITAFKIS</sequence>
<accession>A0A4R5MIB8</accession>
<dbReference type="RefSeq" id="WP_133263433.1">
    <property type="nucleotide sequence ID" value="NZ_SJCY01000011.1"/>
</dbReference>
<comment type="caution">
    <text evidence="2">The sequence shown here is derived from an EMBL/GenBank/DDBJ whole genome shotgun (WGS) entry which is preliminary data.</text>
</comment>
<dbReference type="Proteomes" id="UP000295668">
    <property type="component" value="Unassembled WGS sequence"/>
</dbReference>
<gene>
    <name evidence="2" type="ORF">EZJ43_14500</name>
</gene>
<dbReference type="Gene3D" id="3.90.550.10">
    <property type="entry name" value="Spore Coat Polysaccharide Biosynthesis Protein SpsA, Chain A"/>
    <property type="match status" value="1"/>
</dbReference>
<dbReference type="Pfam" id="PF13712">
    <property type="entry name" value="Glyco_tranf_2_5"/>
    <property type="match status" value="1"/>
</dbReference>
<keyword evidence="3" id="KW-1185">Reference proteome</keyword>
<reference evidence="2 3" key="1">
    <citation type="submission" date="2019-02" db="EMBL/GenBank/DDBJ databases">
        <title>Pedobacter sp. nov., a novel speices isolated from soil of pinguins habitat in Antarcitica.</title>
        <authorList>
            <person name="He R.-H."/>
        </authorList>
    </citation>
    <scope>NUCLEOTIDE SEQUENCE [LARGE SCALE GENOMIC DNA]</scope>
    <source>
        <strain evidence="2 3">E01020</strain>
    </source>
</reference>
<dbReference type="InterPro" id="IPR059123">
    <property type="entry name" value="StrF_dom"/>
</dbReference>
<evidence type="ECO:0000313" key="2">
    <source>
        <dbReference type="EMBL" id="TDG35302.1"/>
    </source>
</evidence>
<organism evidence="2 3">
    <name type="scientific">Pedobacter changchengzhani</name>
    <dbReference type="NCBI Taxonomy" id="2529274"/>
    <lineage>
        <taxon>Bacteria</taxon>
        <taxon>Pseudomonadati</taxon>
        <taxon>Bacteroidota</taxon>
        <taxon>Sphingobacteriia</taxon>
        <taxon>Sphingobacteriales</taxon>
        <taxon>Sphingobacteriaceae</taxon>
        <taxon>Pedobacter</taxon>
    </lineage>
</organism>
<feature type="domain" description="Streptomycin biosynthesis protein StrF" evidence="1">
    <location>
        <begin position="4"/>
        <end position="187"/>
    </location>
</feature>
<evidence type="ECO:0000313" key="3">
    <source>
        <dbReference type="Proteomes" id="UP000295668"/>
    </source>
</evidence>
<dbReference type="AlphaFoldDB" id="A0A4R5MIB8"/>
<proteinExistence type="predicted"/>
<name>A0A4R5MIB8_9SPHI</name>
<dbReference type="EMBL" id="SJCY01000011">
    <property type="protein sequence ID" value="TDG35302.1"/>
    <property type="molecule type" value="Genomic_DNA"/>
</dbReference>
<protein>
    <recommendedName>
        <fullName evidence="1">Streptomycin biosynthesis protein StrF domain-containing protein</fullName>
    </recommendedName>
</protein>
<dbReference type="InterPro" id="IPR029044">
    <property type="entry name" value="Nucleotide-diphossugar_trans"/>
</dbReference>
<dbReference type="SUPFAM" id="SSF53448">
    <property type="entry name" value="Nucleotide-diphospho-sugar transferases"/>
    <property type="match status" value="1"/>
</dbReference>
<dbReference type="OrthoDB" id="7851643at2"/>